<keyword evidence="2" id="KW-0808">Transferase</keyword>
<evidence type="ECO:0000313" key="2">
    <source>
        <dbReference type="EMBL" id="TDG35287.1"/>
    </source>
</evidence>
<dbReference type="InterPro" id="IPR052514">
    <property type="entry name" value="SAM-dependent_MTase"/>
</dbReference>
<dbReference type="InterPro" id="IPR006342">
    <property type="entry name" value="FkbM_mtfrase"/>
</dbReference>
<evidence type="ECO:0000313" key="3">
    <source>
        <dbReference type="Proteomes" id="UP000295668"/>
    </source>
</evidence>
<dbReference type="RefSeq" id="WP_133263418.1">
    <property type="nucleotide sequence ID" value="NZ_SJCY01000011.1"/>
</dbReference>
<protein>
    <submittedName>
        <fullName evidence="2">FkbM family methyltransferase</fullName>
    </submittedName>
</protein>
<accession>A0A4R5MI74</accession>
<dbReference type="OrthoDB" id="663022at2"/>
<keyword evidence="2" id="KW-0489">Methyltransferase</keyword>
<gene>
    <name evidence="2" type="ORF">EZJ43_14420</name>
</gene>
<dbReference type="AlphaFoldDB" id="A0A4R5MI74"/>
<organism evidence="2 3">
    <name type="scientific">Pedobacter changchengzhani</name>
    <dbReference type="NCBI Taxonomy" id="2529274"/>
    <lineage>
        <taxon>Bacteria</taxon>
        <taxon>Pseudomonadati</taxon>
        <taxon>Bacteroidota</taxon>
        <taxon>Sphingobacteriia</taxon>
        <taxon>Sphingobacteriales</taxon>
        <taxon>Sphingobacteriaceae</taxon>
        <taxon>Pedobacter</taxon>
    </lineage>
</organism>
<dbReference type="InterPro" id="IPR029063">
    <property type="entry name" value="SAM-dependent_MTases_sf"/>
</dbReference>
<dbReference type="NCBIfam" id="TIGR01444">
    <property type="entry name" value="fkbM_fam"/>
    <property type="match status" value="1"/>
</dbReference>
<dbReference type="Proteomes" id="UP000295668">
    <property type="component" value="Unassembled WGS sequence"/>
</dbReference>
<dbReference type="GO" id="GO:0008168">
    <property type="term" value="F:methyltransferase activity"/>
    <property type="evidence" value="ECO:0007669"/>
    <property type="project" value="UniProtKB-KW"/>
</dbReference>
<dbReference type="EMBL" id="SJCY01000011">
    <property type="protein sequence ID" value="TDG35287.1"/>
    <property type="molecule type" value="Genomic_DNA"/>
</dbReference>
<dbReference type="PANTHER" id="PTHR34203:SF15">
    <property type="entry name" value="SLL1173 PROTEIN"/>
    <property type="match status" value="1"/>
</dbReference>
<dbReference type="Gene3D" id="3.40.50.150">
    <property type="entry name" value="Vaccinia Virus protein VP39"/>
    <property type="match status" value="1"/>
</dbReference>
<sequence>MQSIYQFILRRAFFSGQDRIFNYLFTHNKFKKHSTIVQPLTGDFEICCDTATWIGGKIVYTGDYEPELKKVFKSIIKKGDQILDVGANIGFHTLYFAQLTGENGSVKSFEPVPQNFKALNNNIGLNSFLNITTYNIALSNQKEQIIIDVDAKSTNPGAFNLFEQGRQTPINCFVGDEIIGGKKVDFIKVDVEGYESFVIEGLMQTINKNKPKIIFEYDKHYHEKTGRSEDYILLMLAKSGYRFQYVTRKGLVDVKNFQNLLSGNILAKYYE</sequence>
<dbReference type="GO" id="GO:0032259">
    <property type="term" value="P:methylation"/>
    <property type="evidence" value="ECO:0007669"/>
    <property type="project" value="UniProtKB-KW"/>
</dbReference>
<dbReference type="Pfam" id="PF05050">
    <property type="entry name" value="Methyltransf_21"/>
    <property type="match status" value="1"/>
</dbReference>
<evidence type="ECO:0000259" key="1">
    <source>
        <dbReference type="Pfam" id="PF05050"/>
    </source>
</evidence>
<dbReference type="SUPFAM" id="SSF53335">
    <property type="entry name" value="S-adenosyl-L-methionine-dependent methyltransferases"/>
    <property type="match status" value="1"/>
</dbReference>
<comment type="caution">
    <text evidence="2">The sequence shown here is derived from an EMBL/GenBank/DDBJ whole genome shotgun (WGS) entry which is preliminary data.</text>
</comment>
<name>A0A4R5MI74_9SPHI</name>
<feature type="domain" description="Methyltransferase FkbM" evidence="1">
    <location>
        <begin position="84"/>
        <end position="243"/>
    </location>
</feature>
<keyword evidence="3" id="KW-1185">Reference proteome</keyword>
<dbReference type="PANTHER" id="PTHR34203">
    <property type="entry name" value="METHYLTRANSFERASE, FKBM FAMILY PROTEIN"/>
    <property type="match status" value="1"/>
</dbReference>
<reference evidence="2 3" key="1">
    <citation type="submission" date="2019-02" db="EMBL/GenBank/DDBJ databases">
        <title>Pedobacter sp. nov., a novel speices isolated from soil of pinguins habitat in Antarcitica.</title>
        <authorList>
            <person name="He R.-H."/>
        </authorList>
    </citation>
    <scope>NUCLEOTIDE SEQUENCE [LARGE SCALE GENOMIC DNA]</scope>
    <source>
        <strain evidence="2 3">E01020</strain>
    </source>
</reference>
<proteinExistence type="predicted"/>